<dbReference type="Proteomes" id="UP000198211">
    <property type="component" value="Unassembled WGS sequence"/>
</dbReference>
<evidence type="ECO:0000313" key="3">
    <source>
        <dbReference type="Proteomes" id="UP000198211"/>
    </source>
</evidence>
<accession>A0A225V5E4</accession>
<keyword evidence="1" id="KW-0175">Coiled coil</keyword>
<feature type="coiled-coil region" evidence="1">
    <location>
        <begin position="20"/>
        <end position="47"/>
    </location>
</feature>
<organism evidence="2 3">
    <name type="scientific">Phytophthora megakarya</name>
    <dbReference type="NCBI Taxonomy" id="4795"/>
    <lineage>
        <taxon>Eukaryota</taxon>
        <taxon>Sar</taxon>
        <taxon>Stramenopiles</taxon>
        <taxon>Oomycota</taxon>
        <taxon>Peronosporomycetes</taxon>
        <taxon>Peronosporales</taxon>
        <taxon>Peronosporaceae</taxon>
        <taxon>Phytophthora</taxon>
    </lineage>
</organism>
<evidence type="ECO:0000256" key="1">
    <source>
        <dbReference type="SAM" id="Coils"/>
    </source>
</evidence>
<evidence type="ECO:0000313" key="2">
    <source>
        <dbReference type="EMBL" id="OWZ00532.1"/>
    </source>
</evidence>
<gene>
    <name evidence="2" type="ORF">PHMEG_00028252</name>
</gene>
<protein>
    <recommendedName>
        <fullName evidence="4">Bzip transcription factor</fullName>
    </recommendedName>
</protein>
<dbReference type="OrthoDB" id="118383at2759"/>
<comment type="caution">
    <text evidence="2">The sequence shown here is derived from an EMBL/GenBank/DDBJ whole genome shotgun (WGS) entry which is preliminary data.</text>
</comment>
<evidence type="ECO:0008006" key="4">
    <source>
        <dbReference type="Google" id="ProtNLM"/>
    </source>
</evidence>
<dbReference type="AlphaFoldDB" id="A0A225V5E4"/>
<sequence length="254" mass="29096">MAAKLAHQRVRGRMNQRRYRKKQTQKISSLQQDLQLLREEIEMCKMRRSNRWDTITVKPTPWSVVVEYHRLFCRGVNPSLSATSCTQARPSLRMQYPIEFVHQLSFLQTVMMPRVVCNGKRISIEAHLEEWKTVSRIYPDFDMKLVHMKEGPSGEMVATSKATFTFTEDTLCNGFPHLVSNNNTNPIAASLMGQKLEIRTVTRFVWDDTMGRVAELSFQTDLIKLILSALGSLEQVASVFSHALVTPEGHIIAE</sequence>
<keyword evidence="3" id="KW-1185">Reference proteome</keyword>
<dbReference type="EMBL" id="NBNE01007532">
    <property type="protein sequence ID" value="OWZ00532.1"/>
    <property type="molecule type" value="Genomic_DNA"/>
</dbReference>
<name>A0A225V5E4_9STRA</name>
<proteinExistence type="predicted"/>
<dbReference type="CDD" id="cd14688">
    <property type="entry name" value="bZIP_YAP"/>
    <property type="match status" value="1"/>
</dbReference>
<reference evidence="3" key="1">
    <citation type="submission" date="2017-03" db="EMBL/GenBank/DDBJ databases">
        <title>Phytopthora megakarya and P. palmivora, two closely related causual agents of cacao black pod achieved similar genome size and gene model numbers by different mechanisms.</title>
        <authorList>
            <person name="Ali S."/>
            <person name="Shao J."/>
            <person name="Larry D.J."/>
            <person name="Kronmiller B."/>
            <person name="Shen D."/>
            <person name="Strem M.D."/>
            <person name="Melnick R.L."/>
            <person name="Guiltinan M.J."/>
            <person name="Tyler B.M."/>
            <person name="Meinhardt L.W."/>
            <person name="Bailey B.A."/>
        </authorList>
    </citation>
    <scope>NUCLEOTIDE SEQUENCE [LARGE SCALE GENOMIC DNA]</scope>
    <source>
        <strain evidence="3">zdho120</strain>
    </source>
</reference>